<gene>
    <name evidence="9" type="ORF">H9784_02890</name>
</gene>
<keyword evidence="5" id="KW-0769">Symport</keyword>
<keyword evidence="7 8" id="KW-0472">Membrane</keyword>
<dbReference type="GO" id="GO:0006835">
    <property type="term" value="P:dicarboxylic acid transport"/>
    <property type="evidence" value="ECO:0007669"/>
    <property type="project" value="UniProtKB-ARBA"/>
</dbReference>
<feature type="transmembrane region" description="Helical" evidence="8">
    <location>
        <begin position="47"/>
        <end position="69"/>
    </location>
</feature>
<evidence type="ECO:0000256" key="2">
    <source>
        <dbReference type="ARBA" id="ARBA00022448"/>
    </source>
</evidence>
<comment type="subcellular location">
    <subcellularLocation>
        <location evidence="1">Cell membrane</location>
        <topology evidence="1">Multi-pass membrane protein</topology>
    </subcellularLocation>
</comment>
<evidence type="ECO:0000313" key="9">
    <source>
        <dbReference type="EMBL" id="HJA78506.1"/>
    </source>
</evidence>
<feature type="transmembrane region" description="Helical" evidence="8">
    <location>
        <begin position="147"/>
        <end position="164"/>
    </location>
</feature>
<dbReference type="InterPro" id="IPR036458">
    <property type="entry name" value="Na:dicarbo_symporter_sf"/>
</dbReference>
<name>A0A9D2HKP7_9BACT</name>
<dbReference type="Proteomes" id="UP000823821">
    <property type="component" value="Unassembled WGS sequence"/>
</dbReference>
<keyword evidence="3" id="KW-1003">Cell membrane</keyword>
<evidence type="ECO:0000313" key="10">
    <source>
        <dbReference type="Proteomes" id="UP000823821"/>
    </source>
</evidence>
<dbReference type="FunFam" id="1.10.3860.10:FF:000001">
    <property type="entry name" value="C4-dicarboxylate transport protein"/>
    <property type="match status" value="1"/>
</dbReference>
<dbReference type="SUPFAM" id="SSF118215">
    <property type="entry name" value="Proton glutamate symport protein"/>
    <property type="match status" value="1"/>
</dbReference>
<dbReference type="GO" id="GO:0005886">
    <property type="term" value="C:plasma membrane"/>
    <property type="evidence" value="ECO:0007669"/>
    <property type="project" value="UniProtKB-SubCell"/>
</dbReference>
<feature type="transmembrane region" description="Helical" evidence="8">
    <location>
        <begin position="302"/>
        <end position="320"/>
    </location>
</feature>
<feature type="transmembrane region" description="Helical" evidence="8">
    <location>
        <begin position="7"/>
        <end position="27"/>
    </location>
</feature>
<evidence type="ECO:0000256" key="4">
    <source>
        <dbReference type="ARBA" id="ARBA00022692"/>
    </source>
</evidence>
<reference evidence="9" key="1">
    <citation type="journal article" date="2021" name="PeerJ">
        <title>Extensive microbial diversity within the chicken gut microbiome revealed by metagenomics and culture.</title>
        <authorList>
            <person name="Gilroy R."/>
            <person name="Ravi A."/>
            <person name="Getino M."/>
            <person name="Pursley I."/>
            <person name="Horton D.L."/>
            <person name="Alikhan N.F."/>
            <person name="Baker D."/>
            <person name="Gharbi K."/>
            <person name="Hall N."/>
            <person name="Watson M."/>
            <person name="Adriaenssens E.M."/>
            <person name="Foster-Nyarko E."/>
            <person name="Jarju S."/>
            <person name="Secka A."/>
            <person name="Antonio M."/>
            <person name="Oren A."/>
            <person name="Chaudhuri R.R."/>
            <person name="La Ragione R."/>
            <person name="Hildebrand F."/>
            <person name="Pallen M.J."/>
        </authorList>
    </citation>
    <scope>NUCLEOTIDE SEQUENCE</scope>
    <source>
        <strain evidence="9">5032</strain>
    </source>
</reference>
<evidence type="ECO:0000256" key="1">
    <source>
        <dbReference type="ARBA" id="ARBA00004651"/>
    </source>
</evidence>
<sequence>MSVKKHLSLPAQMGVGMLLGVAAGALVQHFDMATSWFQPFGQLFINLVRMVVVPLVIVSLVSGAASVGDVGRLGRMAGKTLVYYFLTTAVAIVIGLILGNLLHPGAGLDLAHDVAQNKASATPPSLVKVLMDIVPVNPMDALSKGNMLQIIFFAVMLGFSLSVCGEKGRPAVAIFDSLTEAMLRMTHMVMLYAPIGVFALMTVAVGNHGLGVLLPLIKLVGVMYLGCVIHVLVVYLPIIRWSGIRPGHFFRMLGAPLLIAFSSCSSAAALSSNMEGVQRLGASRTVASFSIPLGNTINMDGTAIYMGVVAIFAAELYGVPMPFDKQLAVLLMGILASVGTMGVPGAGLLMITMVLTQVGIPLEAVGIVAGIDRVLDMARTTINVLGDATGAICISKLEKDLDPERGARMAED</sequence>
<dbReference type="InterPro" id="IPR001991">
    <property type="entry name" value="Na-dicarboxylate_symporter"/>
</dbReference>
<feature type="transmembrane region" description="Helical" evidence="8">
    <location>
        <begin position="249"/>
        <end position="270"/>
    </location>
</feature>
<feature type="transmembrane region" description="Helical" evidence="8">
    <location>
        <begin position="81"/>
        <end position="102"/>
    </location>
</feature>
<organism evidence="9 10">
    <name type="scientific">Candidatus Desulfovibrio intestinavium</name>
    <dbReference type="NCBI Taxonomy" id="2838534"/>
    <lineage>
        <taxon>Bacteria</taxon>
        <taxon>Pseudomonadati</taxon>
        <taxon>Thermodesulfobacteriota</taxon>
        <taxon>Desulfovibrionia</taxon>
        <taxon>Desulfovibrionales</taxon>
        <taxon>Desulfovibrionaceae</taxon>
        <taxon>Desulfovibrio</taxon>
    </lineage>
</organism>
<evidence type="ECO:0000256" key="3">
    <source>
        <dbReference type="ARBA" id="ARBA00022475"/>
    </source>
</evidence>
<dbReference type="PANTHER" id="PTHR42865">
    <property type="entry name" value="PROTON/GLUTAMATE-ASPARTATE SYMPORTER"/>
    <property type="match status" value="1"/>
</dbReference>
<dbReference type="AlphaFoldDB" id="A0A9D2HKP7"/>
<reference evidence="9" key="2">
    <citation type="submission" date="2021-04" db="EMBL/GenBank/DDBJ databases">
        <authorList>
            <person name="Gilroy R."/>
        </authorList>
    </citation>
    <scope>NUCLEOTIDE SEQUENCE</scope>
    <source>
        <strain evidence="9">5032</strain>
    </source>
</reference>
<evidence type="ECO:0000256" key="6">
    <source>
        <dbReference type="ARBA" id="ARBA00022989"/>
    </source>
</evidence>
<evidence type="ECO:0000256" key="8">
    <source>
        <dbReference type="SAM" id="Phobius"/>
    </source>
</evidence>
<dbReference type="Pfam" id="PF00375">
    <property type="entry name" value="SDF"/>
    <property type="match status" value="1"/>
</dbReference>
<dbReference type="EMBL" id="DWZD01000019">
    <property type="protein sequence ID" value="HJA78506.1"/>
    <property type="molecule type" value="Genomic_DNA"/>
</dbReference>
<feature type="transmembrane region" description="Helical" evidence="8">
    <location>
        <begin position="212"/>
        <end position="237"/>
    </location>
</feature>
<evidence type="ECO:0000256" key="7">
    <source>
        <dbReference type="ARBA" id="ARBA00023136"/>
    </source>
</evidence>
<keyword evidence="2" id="KW-0813">Transport</keyword>
<dbReference type="GO" id="GO:0015293">
    <property type="term" value="F:symporter activity"/>
    <property type="evidence" value="ECO:0007669"/>
    <property type="project" value="UniProtKB-KW"/>
</dbReference>
<feature type="transmembrane region" description="Helical" evidence="8">
    <location>
        <begin position="185"/>
        <end position="206"/>
    </location>
</feature>
<comment type="caution">
    <text evidence="9">The sequence shown here is derived from an EMBL/GenBank/DDBJ whole genome shotgun (WGS) entry which is preliminary data.</text>
</comment>
<protein>
    <submittedName>
        <fullName evidence="9">Dicarboxylate/amino acid:cation symporter</fullName>
    </submittedName>
</protein>
<feature type="transmembrane region" description="Helical" evidence="8">
    <location>
        <begin position="327"/>
        <end position="355"/>
    </location>
</feature>
<dbReference type="Gene3D" id="1.10.3860.10">
    <property type="entry name" value="Sodium:dicarboxylate symporter"/>
    <property type="match status" value="1"/>
</dbReference>
<keyword evidence="4 8" id="KW-0812">Transmembrane</keyword>
<dbReference type="PRINTS" id="PR00173">
    <property type="entry name" value="EDTRNSPORT"/>
</dbReference>
<dbReference type="PANTHER" id="PTHR42865:SF7">
    <property type="entry name" value="PROTON_GLUTAMATE-ASPARTATE SYMPORTER"/>
    <property type="match status" value="1"/>
</dbReference>
<proteinExistence type="predicted"/>
<evidence type="ECO:0000256" key="5">
    <source>
        <dbReference type="ARBA" id="ARBA00022847"/>
    </source>
</evidence>
<keyword evidence="6 8" id="KW-1133">Transmembrane helix</keyword>
<accession>A0A9D2HKP7</accession>